<protein>
    <submittedName>
        <fullName evidence="2">Uncharacterized protein</fullName>
    </submittedName>
</protein>
<name>A0A075GL04_9EURY</name>
<reference evidence="2" key="1">
    <citation type="journal article" date="2014" name="Genome Biol. Evol.">
        <title>Pangenome evidence for extensive interdomain horizontal transfer affecting lineage core and shell genes in uncultured planktonic thaumarchaeota and euryarchaeota.</title>
        <authorList>
            <person name="Deschamps P."/>
            <person name="Zivanovic Y."/>
            <person name="Moreira D."/>
            <person name="Rodriguez-Valera F."/>
            <person name="Lopez-Garcia P."/>
        </authorList>
    </citation>
    <scope>NUCLEOTIDE SEQUENCE</scope>
</reference>
<evidence type="ECO:0000256" key="1">
    <source>
        <dbReference type="SAM" id="MobiDB-lite"/>
    </source>
</evidence>
<organism evidence="2">
    <name type="scientific">uncultured marine group II/III euryarchaeote KM3_16_C06</name>
    <dbReference type="NCBI Taxonomy" id="1457924"/>
    <lineage>
        <taxon>Archaea</taxon>
        <taxon>Methanobacteriati</taxon>
        <taxon>Methanobacteriota</taxon>
        <taxon>environmental samples</taxon>
    </lineage>
</organism>
<accession>A0A075GL04</accession>
<evidence type="ECO:0000313" key="2">
    <source>
        <dbReference type="EMBL" id="AIF03830.1"/>
    </source>
</evidence>
<proteinExistence type="predicted"/>
<feature type="compositionally biased region" description="Polar residues" evidence="1">
    <location>
        <begin position="100"/>
        <end position="116"/>
    </location>
</feature>
<feature type="region of interest" description="Disordered" evidence="1">
    <location>
        <begin position="95"/>
        <end position="141"/>
    </location>
</feature>
<dbReference type="AlphaFoldDB" id="A0A075GL04"/>
<dbReference type="EMBL" id="KF900691">
    <property type="protein sequence ID" value="AIF03830.1"/>
    <property type="molecule type" value="Genomic_DNA"/>
</dbReference>
<sequence>MEKRSAAAFTRPSMPVPWKILVTNPPPGGMNPIAASRTRVESSREIVWSVSYRPVRFGEMSLTTTFSSRSPKISRIRVMVPSSVMSPMMMLAPSTGDVANRSTPITKPSFPTSSAATWAHPPGWQPTSSTASPGRMMPKRS</sequence>